<dbReference type="GO" id="GO:0070773">
    <property type="term" value="F:protein-N-terminal glutamine amidohydrolase activity"/>
    <property type="evidence" value="ECO:0007669"/>
    <property type="project" value="UniProtKB-UniRule"/>
</dbReference>
<dbReference type="Gene3D" id="3.10.620.10">
    <property type="entry name" value="Protein N-terminal glutamine amidohydrolase, alpha beta roll"/>
    <property type="match status" value="1"/>
</dbReference>
<evidence type="ECO:0000313" key="10">
    <source>
        <dbReference type="EMBL" id="CAE2301148.1"/>
    </source>
</evidence>
<dbReference type="InterPro" id="IPR023128">
    <property type="entry name" value="Prot_N_Gln_amidohydro_ab_roll"/>
</dbReference>
<evidence type="ECO:0000256" key="1">
    <source>
        <dbReference type="ARBA" id="ARBA00008985"/>
    </source>
</evidence>
<dbReference type="GO" id="GO:0008418">
    <property type="term" value="F:protein-N-terminal asparagine amidohydrolase activity"/>
    <property type="evidence" value="ECO:0007669"/>
    <property type="project" value="UniProtKB-UniRule"/>
</dbReference>
<gene>
    <name evidence="10" type="ORF">NAES01612_LOCUS9312</name>
</gene>
<evidence type="ECO:0000256" key="5">
    <source>
        <dbReference type="ARBA" id="ARBA00022801"/>
    </source>
</evidence>
<dbReference type="PANTHER" id="PTHR13035:SF0">
    <property type="entry name" value="PROTEIN N-TERMINAL GLUTAMINE AMIDOHYDROLASE"/>
    <property type="match status" value="1"/>
</dbReference>
<dbReference type="Pfam" id="PF09764">
    <property type="entry name" value="Nt_Gln_amidase"/>
    <property type="match status" value="1"/>
</dbReference>
<dbReference type="PANTHER" id="PTHR13035">
    <property type="entry name" value="PROTEIN N-TERMINAL GLUTAMINE AMIDOHYDROLASE"/>
    <property type="match status" value="1"/>
</dbReference>
<feature type="domain" description="Protein N-terminal glutamine amidohydrolase alpha beta roll" evidence="9">
    <location>
        <begin position="23"/>
        <end position="218"/>
    </location>
</feature>
<accession>A0A7S4NPV1</accession>
<dbReference type="InterPro" id="IPR039733">
    <property type="entry name" value="NTAQ1"/>
</dbReference>
<sequence>MTLVVGWLMEESDSVLEKNQIEYTSCFCEENIWQACKWLKENSPRHYENSFAILVTNKNETIPIACHSSEAHKIVVWDYHVLLLTKSLESNSFVVVDFDYKDPDEIEQGRKEGEEKKRKWSLSCPMLRYCENALRVRFQLREEFERMYRVIPGPTYFANFFSDRMHMKDEKGGWLKPPPSYPCINENNPQRDPKYSLPMLRNMKNVDDMLMDEEKFLEKFLFFE</sequence>
<evidence type="ECO:0000256" key="6">
    <source>
        <dbReference type="ARBA" id="ARBA00029677"/>
    </source>
</evidence>
<dbReference type="GO" id="GO:0005829">
    <property type="term" value="C:cytosol"/>
    <property type="evidence" value="ECO:0007669"/>
    <property type="project" value="TreeGrafter"/>
</dbReference>
<dbReference type="EMBL" id="HBKR01014069">
    <property type="protein sequence ID" value="CAE2301148.1"/>
    <property type="molecule type" value="Transcribed_RNA"/>
</dbReference>
<proteinExistence type="inferred from homology"/>
<dbReference type="GO" id="GO:0005634">
    <property type="term" value="C:nucleus"/>
    <property type="evidence" value="ECO:0007669"/>
    <property type="project" value="TreeGrafter"/>
</dbReference>
<dbReference type="EC" id="3.5.1.122" evidence="3 8"/>
<evidence type="ECO:0000256" key="8">
    <source>
        <dbReference type="RuleBase" id="RU367082"/>
    </source>
</evidence>
<comment type="catalytic activity">
    <reaction evidence="7 8">
        <text>N-terminal L-glutaminyl-[protein] + H2O = N-terminal L-glutamyl-[protein] + NH4(+)</text>
        <dbReference type="Rhea" id="RHEA:50680"/>
        <dbReference type="Rhea" id="RHEA-COMP:12668"/>
        <dbReference type="Rhea" id="RHEA-COMP:12777"/>
        <dbReference type="ChEBI" id="CHEBI:15377"/>
        <dbReference type="ChEBI" id="CHEBI:28938"/>
        <dbReference type="ChEBI" id="CHEBI:64721"/>
        <dbReference type="ChEBI" id="CHEBI:64722"/>
        <dbReference type="EC" id="3.5.1.122"/>
    </reaction>
</comment>
<evidence type="ECO:0000256" key="4">
    <source>
        <dbReference type="ARBA" id="ARBA00021247"/>
    </source>
</evidence>
<protein>
    <recommendedName>
        <fullName evidence="4 8">Protein N-terminal glutamine amidohydrolase</fullName>
        <ecNumber evidence="3 8">3.5.1.122</ecNumber>
    </recommendedName>
    <alternativeName>
        <fullName evidence="6 8">Protein NH2-terminal glutamine deamidase</fullName>
    </alternativeName>
</protein>
<evidence type="ECO:0000256" key="2">
    <source>
        <dbReference type="ARBA" id="ARBA00011245"/>
    </source>
</evidence>
<evidence type="ECO:0000256" key="3">
    <source>
        <dbReference type="ARBA" id="ARBA00012718"/>
    </source>
</evidence>
<comment type="function">
    <text evidence="8">Mediates the side-chain deamidation of N-terminal glutamine residues to glutamate, an important step in N-end rule pathway of protein degradation. Conversion of the resulting N-terminal glutamine to glutamate renders the protein susceptible to arginylation, polyubiquitination and degradation as specified by the N-end rule. Does not act on substrates with internal or C-terminal glutamine and does not act on non-glutamine residues in any position.</text>
</comment>
<evidence type="ECO:0000256" key="7">
    <source>
        <dbReference type="ARBA" id="ARBA00048768"/>
    </source>
</evidence>
<dbReference type="AlphaFoldDB" id="A0A7S4NPV1"/>
<organism evidence="10">
    <name type="scientific">Paramoeba aestuarina</name>
    <dbReference type="NCBI Taxonomy" id="180227"/>
    <lineage>
        <taxon>Eukaryota</taxon>
        <taxon>Amoebozoa</taxon>
        <taxon>Discosea</taxon>
        <taxon>Flabellinia</taxon>
        <taxon>Dactylopodida</taxon>
        <taxon>Paramoebidae</taxon>
        <taxon>Paramoeba</taxon>
    </lineage>
</organism>
<evidence type="ECO:0000259" key="9">
    <source>
        <dbReference type="Pfam" id="PF09764"/>
    </source>
</evidence>
<comment type="subunit">
    <text evidence="2 8">Monomer.</text>
</comment>
<keyword evidence="5 8" id="KW-0378">Hydrolase</keyword>
<name>A0A7S4NPV1_9EUKA</name>
<dbReference type="InterPro" id="IPR037132">
    <property type="entry name" value="N_Gln_amidohydro_ab_roll_sf"/>
</dbReference>
<reference evidence="10" key="1">
    <citation type="submission" date="2021-01" db="EMBL/GenBank/DDBJ databases">
        <authorList>
            <person name="Corre E."/>
            <person name="Pelletier E."/>
            <person name="Niang G."/>
            <person name="Scheremetjew M."/>
            <person name="Finn R."/>
            <person name="Kale V."/>
            <person name="Holt S."/>
            <person name="Cochrane G."/>
            <person name="Meng A."/>
            <person name="Brown T."/>
            <person name="Cohen L."/>
        </authorList>
    </citation>
    <scope>NUCLEOTIDE SEQUENCE</scope>
    <source>
        <strain evidence="10">SoJaBio B1-5/56/2</strain>
    </source>
</reference>
<comment type="similarity">
    <text evidence="1 8">Belongs to the NTAQ1 family.</text>
</comment>